<dbReference type="Gene3D" id="2.60.40.650">
    <property type="match status" value="1"/>
</dbReference>
<keyword evidence="4" id="KW-0349">Heme</keyword>
<comment type="subunit">
    <text evidence="2">Homodimer.</text>
</comment>
<dbReference type="GeneID" id="94424568"/>
<dbReference type="InterPro" id="IPR005066">
    <property type="entry name" value="MoCF_OxRdtse_dimer"/>
</dbReference>
<evidence type="ECO:0000256" key="2">
    <source>
        <dbReference type="ARBA" id="ARBA00011738"/>
    </source>
</evidence>
<keyword evidence="11" id="KW-1185">Reference proteome</keyword>
<dbReference type="GO" id="GO:0043546">
    <property type="term" value="F:molybdopterin cofactor binding"/>
    <property type="evidence" value="ECO:0007669"/>
    <property type="project" value="InterPro"/>
</dbReference>
<organism evidence="10 11">
    <name type="scientific">Cystoisospora suis</name>
    <dbReference type="NCBI Taxonomy" id="483139"/>
    <lineage>
        <taxon>Eukaryota</taxon>
        <taxon>Sar</taxon>
        <taxon>Alveolata</taxon>
        <taxon>Apicomplexa</taxon>
        <taxon>Conoidasida</taxon>
        <taxon>Coccidia</taxon>
        <taxon>Eucoccidiorida</taxon>
        <taxon>Eimeriorina</taxon>
        <taxon>Sarcocystidae</taxon>
        <taxon>Cystoisospora</taxon>
    </lineage>
</organism>
<dbReference type="InterPro" id="IPR014756">
    <property type="entry name" value="Ig_E-set"/>
</dbReference>
<dbReference type="PANTHER" id="PTHR19372">
    <property type="entry name" value="SULFITE REDUCTASE"/>
    <property type="match status" value="1"/>
</dbReference>
<accession>A0A2C6L9S6</accession>
<dbReference type="InterPro" id="IPR018506">
    <property type="entry name" value="Cyt_B5_heme-BS"/>
</dbReference>
<dbReference type="InterPro" id="IPR022407">
    <property type="entry name" value="OxRdtase_Mopterin_BS"/>
</dbReference>
<dbReference type="SUPFAM" id="SSF81296">
    <property type="entry name" value="E set domains"/>
    <property type="match status" value="1"/>
</dbReference>
<keyword evidence="3" id="KW-0500">Molybdenum</keyword>
<feature type="compositionally biased region" description="Acidic residues" evidence="8">
    <location>
        <begin position="921"/>
        <end position="931"/>
    </location>
</feature>
<dbReference type="GO" id="GO:0008482">
    <property type="term" value="F:sulfite oxidase activity"/>
    <property type="evidence" value="ECO:0007669"/>
    <property type="project" value="TreeGrafter"/>
</dbReference>
<gene>
    <name evidence="10" type="ORF">CSUI_001151</name>
</gene>
<evidence type="ECO:0000256" key="4">
    <source>
        <dbReference type="ARBA" id="ARBA00022617"/>
    </source>
</evidence>
<keyword evidence="6" id="KW-0560">Oxidoreductase</keyword>
<feature type="region of interest" description="Disordered" evidence="8">
    <location>
        <begin position="1103"/>
        <end position="1127"/>
    </location>
</feature>
<evidence type="ECO:0000256" key="1">
    <source>
        <dbReference type="ARBA" id="ARBA00001924"/>
    </source>
</evidence>
<evidence type="ECO:0000259" key="9">
    <source>
        <dbReference type="PROSITE" id="PS50255"/>
    </source>
</evidence>
<dbReference type="Pfam" id="PF00174">
    <property type="entry name" value="Oxidored_molyb"/>
    <property type="match status" value="2"/>
</dbReference>
<dbReference type="PANTHER" id="PTHR19372:SF7">
    <property type="entry name" value="SULFITE OXIDASE, MITOCHONDRIAL"/>
    <property type="match status" value="1"/>
</dbReference>
<evidence type="ECO:0000313" key="10">
    <source>
        <dbReference type="EMBL" id="PHJ24997.1"/>
    </source>
</evidence>
<feature type="compositionally biased region" description="Low complexity" evidence="8">
    <location>
        <begin position="428"/>
        <end position="439"/>
    </location>
</feature>
<feature type="region of interest" description="Disordered" evidence="8">
    <location>
        <begin position="262"/>
        <end position="309"/>
    </location>
</feature>
<sequence length="1127" mass="123877">MWAYHLRNALRARSVGGGVGEGRRIRGGEGRGRRPRRKFSADRISRHGDLHDALLSCPERILSSSFRLRERENLYSLPSSFSLFVSRSSSSSFLPSSFARGRTASYLSFPSSGVSSSSSSYDSHMSRYFSSFSSLSSVRYFFHSKRHSPLSSFSSLLVAPSFSPTSPQSSPLQHTHSSPFVSSSSSFFSSPSLPLSSFSSCSRSSFSSSSSSLSLSSSSFFCRLHSHLSVVSTSSSLVGLSSLSAADTPSSRACSAVYRETPSKSSYSSSSPFSPCMAEESRGREDGRKEKEEENTEKKKKREEKKEMKPERITLFSPLWYFTVGAAAILLLPSLSSSSSSSSTSFFLLPFLKTRLIRCEEKQTSHLPSLSSFSPSSPSPPFHPPSSSPSPPSPPFHPPSSSPSPRSPPFHPPSSSPSPPSHPPSSSPPSSTSSSPSFPLAGEYREDLPSYTSSDLRGHGAANPREGRLWVAYRRGVYDVTDFVNIHPGGRDRLLLAVGKELDGFWRVYGQHNLSSVHELLEIMRIGNYEREEEEKEVVEIGEGGKIVKKIKKGGDAMEKDTYAFEPERHPALIVRSEKPFNAETPLSLLTDSFYTPNDLFFVRNHLPVPKVDVETYKLEVFVESPDGKTLRKVGEFSLEDLQKKFYSHHLPCAVQCAGNRRDDFNQRTQKRVKGLEWRGGAIGNALWTGCLLADVLRSCGMDEEKSRHLGIKHVHFEGHDSDPLTKTNYAASIPIQRAILGSTLRGESNPDSLSYYNEKEESSKLYPFYSTTSYGSKDVLLAYEMNGRPLPIDHGFPLRALVPGAVGARSVKWLKRIVLSSRESPSHWQQQDYKILSPSDTSSTAQDLQRKASILDLPVQSAICVPTSDTVLPPGTSEVDLKGYAWCGGGRPIVRVDVSLDGGKTWTEADLQWHHQPSSSDEEEEEEEKEEEKMSTEELEDSAAGVRSPETGKREEGEETEKKVETGEGVEEDEERDPDKAWSWVLWSASIPIPEEYLVSPRGHSSSAAQPGGEESDGENKTSASSSSSSASACHTPFKMSGDGLDQGRTKKKGDLIPIEIICRAVDASSNSQPEGCEPLWNVRGCLNNSWHRITVYVHPRTDSHSTASSSSSSSSSSPPHPSERD</sequence>
<keyword evidence="5" id="KW-0479">Metal-binding</keyword>
<dbReference type="PROSITE" id="PS00559">
    <property type="entry name" value="MOLYBDOPTERIN_EUK"/>
    <property type="match status" value="1"/>
</dbReference>
<evidence type="ECO:0000256" key="8">
    <source>
        <dbReference type="SAM" id="MobiDB-lite"/>
    </source>
</evidence>
<dbReference type="GO" id="GO:0006790">
    <property type="term" value="P:sulfur compound metabolic process"/>
    <property type="evidence" value="ECO:0007669"/>
    <property type="project" value="TreeGrafter"/>
</dbReference>
<feature type="domain" description="Cytochrome b5 heme-binding" evidence="9">
    <location>
        <begin position="448"/>
        <end position="530"/>
    </location>
</feature>
<feature type="region of interest" description="Disordered" evidence="8">
    <location>
        <begin position="908"/>
        <end position="981"/>
    </location>
</feature>
<reference evidence="10 11" key="1">
    <citation type="journal article" date="2017" name="Int. J. Parasitol.">
        <title>The genome of the protozoan parasite Cystoisospora suis and a reverse vaccinology approach to identify vaccine candidates.</title>
        <authorList>
            <person name="Palmieri N."/>
            <person name="Shrestha A."/>
            <person name="Ruttkowski B."/>
            <person name="Beck T."/>
            <person name="Vogl C."/>
            <person name="Tomley F."/>
            <person name="Blake D.P."/>
            <person name="Joachim A."/>
        </authorList>
    </citation>
    <scope>NUCLEOTIDE SEQUENCE [LARGE SCALE GENOMIC DNA]</scope>
    <source>
        <strain evidence="10 11">Wien I</strain>
    </source>
</reference>
<dbReference type="AlphaFoldDB" id="A0A2C6L9S6"/>
<comment type="cofactor">
    <cofactor evidence="1">
        <name>Mo-molybdopterin</name>
        <dbReference type="ChEBI" id="CHEBI:71302"/>
    </cofactor>
</comment>
<feature type="compositionally biased region" description="Basic and acidic residues" evidence="8">
    <location>
        <begin position="21"/>
        <end position="32"/>
    </location>
</feature>
<evidence type="ECO:0000313" key="11">
    <source>
        <dbReference type="Proteomes" id="UP000221165"/>
    </source>
</evidence>
<dbReference type="GO" id="GO:0030151">
    <property type="term" value="F:molybdenum ion binding"/>
    <property type="evidence" value="ECO:0007669"/>
    <property type="project" value="InterPro"/>
</dbReference>
<dbReference type="SUPFAM" id="SSF56524">
    <property type="entry name" value="Oxidoreductase molybdopterin-binding domain"/>
    <property type="match status" value="2"/>
</dbReference>
<feature type="compositionally biased region" description="Basic and acidic residues" evidence="8">
    <location>
        <begin position="279"/>
        <end position="292"/>
    </location>
</feature>
<evidence type="ECO:0000256" key="6">
    <source>
        <dbReference type="ARBA" id="ARBA00023002"/>
    </source>
</evidence>
<dbReference type="Pfam" id="PF00173">
    <property type="entry name" value="Cyt-b5"/>
    <property type="match status" value="1"/>
</dbReference>
<evidence type="ECO:0000256" key="5">
    <source>
        <dbReference type="ARBA" id="ARBA00022723"/>
    </source>
</evidence>
<dbReference type="EMBL" id="MIGC01000455">
    <property type="protein sequence ID" value="PHJ24997.1"/>
    <property type="molecule type" value="Genomic_DNA"/>
</dbReference>
<dbReference type="InterPro" id="IPR000572">
    <property type="entry name" value="OxRdtase_Mopterin-bd_dom"/>
</dbReference>
<dbReference type="SMART" id="SM01117">
    <property type="entry name" value="Cyt-b5"/>
    <property type="match status" value="1"/>
</dbReference>
<evidence type="ECO:0000256" key="7">
    <source>
        <dbReference type="ARBA" id="ARBA00023004"/>
    </source>
</evidence>
<dbReference type="GO" id="GO:0005739">
    <property type="term" value="C:mitochondrion"/>
    <property type="evidence" value="ECO:0007669"/>
    <property type="project" value="TreeGrafter"/>
</dbReference>
<comment type="caution">
    <text evidence="10">The sequence shown here is derived from an EMBL/GenBank/DDBJ whole genome shotgun (WGS) entry which is preliminary data.</text>
</comment>
<feature type="compositionally biased region" description="Low complexity" evidence="8">
    <location>
        <begin position="367"/>
        <end position="376"/>
    </location>
</feature>
<dbReference type="Proteomes" id="UP000221165">
    <property type="component" value="Unassembled WGS sequence"/>
</dbReference>
<dbReference type="RefSeq" id="XP_067926669.1">
    <property type="nucleotide sequence ID" value="XM_068061357.1"/>
</dbReference>
<name>A0A2C6L9S6_9APIC</name>
<dbReference type="OrthoDB" id="260519at2759"/>
<dbReference type="PROSITE" id="PS50255">
    <property type="entry name" value="CYTOCHROME_B5_2"/>
    <property type="match status" value="1"/>
</dbReference>
<dbReference type="GO" id="GO:0020037">
    <property type="term" value="F:heme binding"/>
    <property type="evidence" value="ECO:0007669"/>
    <property type="project" value="InterPro"/>
</dbReference>
<feature type="region of interest" description="Disordered" evidence="8">
    <location>
        <begin position="17"/>
        <end position="41"/>
    </location>
</feature>
<feature type="region of interest" description="Disordered" evidence="8">
    <location>
        <begin position="367"/>
        <end position="462"/>
    </location>
</feature>
<keyword evidence="7" id="KW-0408">Iron</keyword>
<feature type="compositionally biased region" description="Low complexity" evidence="8">
    <location>
        <begin position="1106"/>
        <end position="1119"/>
    </location>
</feature>
<dbReference type="FunFam" id="3.10.120.10:FF:000007">
    <property type="entry name" value="Sulfite oxidase, mitochondrial"/>
    <property type="match status" value="1"/>
</dbReference>
<dbReference type="Gene3D" id="3.10.120.10">
    <property type="entry name" value="Cytochrome b5-like heme/steroid binding domain"/>
    <property type="match status" value="1"/>
</dbReference>
<feature type="compositionally biased region" description="Basic and acidic residues" evidence="8">
    <location>
        <begin position="951"/>
        <end position="967"/>
    </location>
</feature>
<feature type="compositionally biased region" description="Low complexity" evidence="8">
    <location>
        <begin position="1024"/>
        <end position="1034"/>
    </location>
</feature>
<dbReference type="InterPro" id="IPR036400">
    <property type="entry name" value="Cyt_B5-like_heme/steroid_sf"/>
</dbReference>
<evidence type="ECO:0000256" key="3">
    <source>
        <dbReference type="ARBA" id="ARBA00022505"/>
    </source>
</evidence>
<dbReference type="PRINTS" id="PR00407">
    <property type="entry name" value="EUMOPTERIN"/>
</dbReference>
<dbReference type="SUPFAM" id="SSF55856">
    <property type="entry name" value="Cytochrome b5-like heme/steroid binding domain"/>
    <property type="match status" value="1"/>
</dbReference>
<dbReference type="InterPro" id="IPR036374">
    <property type="entry name" value="OxRdtase_Mopterin-bd_sf"/>
</dbReference>
<feature type="compositionally biased region" description="Pro residues" evidence="8">
    <location>
        <begin position="377"/>
        <end position="427"/>
    </location>
</feature>
<dbReference type="Pfam" id="PF03404">
    <property type="entry name" value="Mo-co_dimer"/>
    <property type="match status" value="2"/>
</dbReference>
<dbReference type="InterPro" id="IPR001199">
    <property type="entry name" value="Cyt_B5-like_heme/steroid-bd"/>
</dbReference>
<feature type="region of interest" description="Disordered" evidence="8">
    <location>
        <begin position="1000"/>
        <end position="1055"/>
    </location>
</feature>
<dbReference type="Gene3D" id="3.90.420.10">
    <property type="entry name" value="Oxidoreductase, molybdopterin-binding domain"/>
    <property type="match status" value="1"/>
</dbReference>
<protein>
    <submittedName>
        <fullName evidence="10">Sulfite oxidase</fullName>
    </submittedName>
</protein>
<dbReference type="PROSITE" id="PS00191">
    <property type="entry name" value="CYTOCHROME_B5_1"/>
    <property type="match status" value="1"/>
</dbReference>
<proteinExistence type="predicted"/>
<dbReference type="InterPro" id="IPR008335">
    <property type="entry name" value="Mopterin_OxRdtase_euk"/>
</dbReference>
<dbReference type="VEuPathDB" id="ToxoDB:CSUI_001151"/>
<feature type="compositionally biased region" description="Low complexity" evidence="8">
    <location>
        <begin position="263"/>
        <end position="275"/>
    </location>
</feature>